<proteinExistence type="predicted"/>
<reference evidence="1" key="1">
    <citation type="submission" date="2023-10" db="EMBL/GenBank/DDBJ databases">
        <authorList>
            <person name="Noh H."/>
        </authorList>
    </citation>
    <scope>NUCLEOTIDE SEQUENCE</scope>
    <source>
        <strain evidence="1">DUCC4014</strain>
    </source>
</reference>
<evidence type="ECO:0000313" key="2">
    <source>
        <dbReference type="Proteomes" id="UP000827549"/>
    </source>
</evidence>
<keyword evidence="2" id="KW-1185">Reference proteome</keyword>
<dbReference type="GeneID" id="87806272"/>
<name>A0AAF0Y391_9TREE</name>
<dbReference type="RefSeq" id="XP_062625535.1">
    <property type="nucleotide sequence ID" value="XM_062769551.1"/>
</dbReference>
<dbReference type="EMBL" id="CP086715">
    <property type="protein sequence ID" value="WOO79503.1"/>
    <property type="molecule type" value="Genomic_DNA"/>
</dbReference>
<evidence type="ECO:0000313" key="1">
    <source>
        <dbReference type="EMBL" id="WOO79503.1"/>
    </source>
</evidence>
<dbReference type="Proteomes" id="UP000827549">
    <property type="component" value="Chromosome 2"/>
</dbReference>
<organism evidence="1 2">
    <name type="scientific">Vanrija pseudolonga</name>
    <dbReference type="NCBI Taxonomy" id="143232"/>
    <lineage>
        <taxon>Eukaryota</taxon>
        <taxon>Fungi</taxon>
        <taxon>Dikarya</taxon>
        <taxon>Basidiomycota</taxon>
        <taxon>Agaricomycotina</taxon>
        <taxon>Tremellomycetes</taxon>
        <taxon>Trichosporonales</taxon>
        <taxon>Trichosporonaceae</taxon>
        <taxon>Vanrija</taxon>
    </lineage>
</organism>
<evidence type="ECO:0008006" key="3">
    <source>
        <dbReference type="Google" id="ProtNLM"/>
    </source>
</evidence>
<gene>
    <name evidence="1" type="ORF">LOC62_02G003026</name>
</gene>
<dbReference type="AlphaFoldDB" id="A0AAF0Y391"/>
<sequence length="283" mass="31049">MPYLPKQTKGIFKKGHTRGQSLPGTFKPGSFTSLASLALSDSASETSYSTSSYTPSVRPADKDTLTIISLDNVHIEAPYTQVCAASRALADLVAHYPCGWDPERSAVAQPQIHLYHGYEDAGTVRRFLELITTGSLQPAFANTLVELTALVRFLNKYDCVAALAVLFLHIRIWLSEGAISPLVAFVCAAIADNEEACVRAISVADPLTLDPRHMSLEAWYRIPHHYLYALTHATMVPARNGPGNPGMVAKFKGHLRDAKKYYGYPVPSNGVLEKLDSMEQWRG</sequence>
<protein>
    <recommendedName>
        <fullName evidence="3">BTB domain-containing protein</fullName>
    </recommendedName>
</protein>
<accession>A0AAF0Y391</accession>